<dbReference type="NCBIfam" id="TIGR03469">
    <property type="entry name" value="HpnB"/>
    <property type="match status" value="1"/>
</dbReference>
<feature type="transmembrane region" description="Helical" evidence="1">
    <location>
        <begin position="323"/>
        <end position="341"/>
    </location>
</feature>
<dbReference type="OrthoDB" id="9806525at2"/>
<evidence type="ECO:0000256" key="1">
    <source>
        <dbReference type="SAM" id="Phobius"/>
    </source>
</evidence>
<dbReference type="SUPFAM" id="SSF53448">
    <property type="entry name" value="Nucleotide-diphospho-sugar transferases"/>
    <property type="match status" value="1"/>
</dbReference>
<dbReference type="PANTHER" id="PTHR43646:SF3">
    <property type="entry name" value="SLR1566 PROTEIN"/>
    <property type="match status" value="1"/>
</dbReference>
<keyword evidence="1" id="KW-0812">Transmembrane</keyword>
<dbReference type="PANTHER" id="PTHR43646">
    <property type="entry name" value="GLYCOSYLTRANSFERASE"/>
    <property type="match status" value="1"/>
</dbReference>
<reference evidence="3" key="1">
    <citation type="submission" date="2016-09" db="EMBL/GenBank/DDBJ databases">
        <title>Draft genome of thermotolerant cyanobacterium Desertifilum sp. strain IPPAS B-1220.</title>
        <authorList>
            <person name="Sinetova M.A."/>
            <person name="Bolakhan K."/>
            <person name="Zayadan B.K."/>
            <person name="Mironov K.S."/>
            <person name="Ustinova V."/>
            <person name="Kupriyanova E.V."/>
            <person name="Sidorov R.A."/>
            <person name="Skrypnik A.N."/>
            <person name="Gogoleva N.E."/>
            <person name="Gogolev Y.V."/>
            <person name="Los D.A."/>
        </authorList>
    </citation>
    <scope>NUCLEOTIDE SEQUENCE [LARGE SCALE GENOMIC DNA]</scope>
    <source>
        <strain evidence="3">IPPAS B-1220</strain>
    </source>
</reference>
<dbReference type="InterPro" id="IPR017832">
    <property type="entry name" value="Glyco_trans_2_hopen-assoc_HpnB"/>
</dbReference>
<keyword evidence="1" id="KW-0472">Membrane</keyword>
<evidence type="ECO:0000259" key="2">
    <source>
        <dbReference type="Pfam" id="PF00535"/>
    </source>
</evidence>
<comment type="caution">
    <text evidence="3">The sequence shown here is derived from an EMBL/GenBank/DDBJ whole genome shotgun (WGS) entry which is preliminary data.</text>
</comment>
<gene>
    <name evidence="3" type="ORF">BH720_11200</name>
</gene>
<dbReference type="InterPro" id="IPR029044">
    <property type="entry name" value="Nucleotide-diphossugar_trans"/>
</dbReference>
<feature type="transmembrane region" description="Helical" evidence="1">
    <location>
        <begin position="294"/>
        <end position="316"/>
    </location>
</feature>
<dbReference type="RefSeq" id="WP_069967274.1">
    <property type="nucleotide sequence ID" value="NZ_CM124774.1"/>
</dbReference>
<evidence type="ECO:0000313" key="3">
    <source>
        <dbReference type="EMBL" id="OEJ75274.1"/>
    </source>
</evidence>
<dbReference type="GO" id="GO:0016740">
    <property type="term" value="F:transferase activity"/>
    <property type="evidence" value="ECO:0007669"/>
    <property type="project" value="UniProtKB-KW"/>
</dbReference>
<dbReference type="Pfam" id="PF00535">
    <property type="entry name" value="Glycos_transf_2"/>
    <property type="match status" value="1"/>
</dbReference>
<proteinExistence type="predicted"/>
<keyword evidence="1" id="KW-1133">Transmembrane helix</keyword>
<dbReference type="STRING" id="1781255.BH720_11200"/>
<dbReference type="Gene3D" id="3.90.550.10">
    <property type="entry name" value="Spore Coat Polysaccharide Biosynthesis Protein SpsA, Chain A"/>
    <property type="match status" value="1"/>
</dbReference>
<name>A0A1E5QL01_9CYAN</name>
<feature type="domain" description="Glycosyltransferase 2-like" evidence="2">
    <location>
        <begin position="49"/>
        <end position="228"/>
    </location>
</feature>
<sequence length="391" mass="43079">MNASILSIAILSLAIWIGLFCFRGRFWQCQPQLEQAVPHPELVSLPRVCVVIPARNEAETIGETVRSLLLQDYPGELTIILVDDRSTDGTAEVAKATAAALGKLSQLQIILAEPLPPGWSGKLWAMQQGVNFAQNYAPDYLLFTDADIGHDPANLRRLVSKATQDKLDLASVMVRLRCESFWERLLIPAFVFFFQKLYPFQWVNAPSNPTAGAAGGCILIKQTALERIGGLECIRQTLIDDCALALAVKSSAPGAKIWLGLSDLTRSLRPYNSLQTIWDMVARTAFTQLQYSPLLLLGTVLSMTLIYLVSPLAVGWGMIAGDWTIVLVGLAGWLLLSSAYIPTLRFYHQSPAYSLLLSAIAFLYTLMTIDSALRHWQGRGGAWKGRVYAKP</sequence>
<feature type="transmembrane region" description="Helical" evidence="1">
    <location>
        <begin position="353"/>
        <end position="373"/>
    </location>
</feature>
<accession>A0A1E5QL01</accession>
<dbReference type="EMBL" id="MJGC01000053">
    <property type="protein sequence ID" value="OEJ75274.1"/>
    <property type="molecule type" value="Genomic_DNA"/>
</dbReference>
<protein>
    <submittedName>
        <fullName evidence="3">Glycosyl transferase family 2</fullName>
    </submittedName>
</protein>
<organism evidence="3">
    <name type="scientific">Desertifilum tharense IPPAS B-1220</name>
    <dbReference type="NCBI Taxonomy" id="1781255"/>
    <lineage>
        <taxon>Bacteria</taxon>
        <taxon>Bacillati</taxon>
        <taxon>Cyanobacteriota</taxon>
        <taxon>Cyanophyceae</taxon>
        <taxon>Desertifilales</taxon>
        <taxon>Desertifilaceae</taxon>
        <taxon>Desertifilum</taxon>
    </lineage>
</organism>
<keyword evidence="3" id="KW-0808">Transferase</keyword>
<dbReference type="InterPro" id="IPR001173">
    <property type="entry name" value="Glyco_trans_2-like"/>
</dbReference>
<dbReference type="AlphaFoldDB" id="A0A1E5QL01"/>